<evidence type="ECO:0000313" key="2">
    <source>
        <dbReference type="Proteomes" id="UP000012589"/>
    </source>
</evidence>
<dbReference type="Proteomes" id="UP000012589">
    <property type="component" value="Unassembled WGS sequence"/>
</dbReference>
<dbReference type="EMBL" id="AQFT01000106">
    <property type="protein sequence ID" value="EMZ23525.1"/>
    <property type="molecule type" value="Genomic_DNA"/>
</dbReference>
<evidence type="ECO:0000313" key="1">
    <source>
        <dbReference type="EMBL" id="EMZ23525.1"/>
    </source>
</evidence>
<name>N2ABR7_9FIRM</name>
<keyword evidence="2" id="KW-1185">Reference proteome</keyword>
<evidence type="ECO:0008006" key="3">
    <source>
        <dbReference type="Google" id="ProtNLM"/>
    </source>
</evidence>
<reference evidence="1 2" key="1">
    <citation type="journal article" date="2014" name="Genome Announc.">
        <title>Draft genome sequences of the altered schaedler flora, a defined bacterial community from gnotobiotic mice.</title>
        <authorList>
            <person name="Wannemuehler M.J."/>
            <person name="Overstreet A.M."/>
            <person name="Ward D.V."/>
            <person name="Phillips G.J."/>
        </authorList>
    </citation>
    <scope>NUCLEOTIDE SEQUENCE [LARGE SCALE GENOMIC DNA]</scope>
    <source>
        <strain evidence="1 2">ASF492</strain>
    </source>
</reference>
<dbReference type="HOGENOM" id="CLU_2787651_0_0_9"/>
<comment type="caution">
    <text evidence="1">The sequence shown here is derived from an EMBL/GenBank/DDBJ whole genome shotgun (WGS) entry which is preliminary data.</text>
</comment>
<organism evidence="1 2">
    <name type="scientific">Eubacterium plexicaudatum ASF492</name>
    <dbReference type="NCBI Taxonomy" id="1235802"/>
    <lineage>
        <taxon>Bacteria</taxon>
        <taxon>Bacillati</taxon>
        <taxon>Bacillota</taxon>
        <taxon>Clostridia</taxon>
        <taxon>Eubacteriales</taxon>
        <taxon>Eubacteriaceae</taxon>
        <taxon>Eubacterium</taxon>
    </lineage>
</organism>
<protein>
    <recommendedName>
        <fullName evidence="3">Aspartate racemase</fullName>
    </recommendedName>
</protein>
<gene>
    <name evidence="1" type="ORF">C823_03545</name>
</gene>
<dbReference type="AlphaFoldDB" id="N2ABR7"/>
<accession>N2ABR7</accession>
<proteinExistence type="predicted"/>
<sequence length="68" mass="7801">MWAGEHNILNEHVGGKYSELCNLYDKSFPIILGCTELSIINSTFYGECNLQIYDPIECVLEYVLQNLK</sequence>